<evidence type="ECO:0000256" key="3">
    <source>
        <dbReference type="ARBA" id="ARBA00022475"/>
    </source>
</evidence>
<keyword evidence="4 7" id="KW-0812">Transmembrane</keyword>
<comment type="similarity">
    <text evidence="7">Belongs to the binding-protein-dependent transport system permease family.</text>
</comment>
<feature type="transmembrane region" description="Helical" evidence="7">
    <location>
        <begin position="140"/>
        <end position="164"/>
    </location>
</feature>
<dbReference type="PROSITE" id="PS50928">
    <property type="entry name" value="ABC_TM1"/>
    <property type="match status" value="1"/>
</dbReference>
<evidence type="ECO:0000256" key="7">
    <source>
        <dbReference type="RuleBase" id="RU363032"/>
    </source>
</evidence>
<accession>A0A3A9WEP2</accession>
<dbReference type="EMBL" id="RBDY01000033">
    <property type="protein sequence ID" value="RKN15505.1"/>
    <property type="molecule type" value="Genomic_DNA"/>
</dbReference>
<dbReference type="InterPro" id="IPR000515">
    <property type="entry name" value="MetI-like"/>
</dbReference>
<evidence type="ECO:0000313" key="12">
    <source>
        <dbReference type="Proteomes" id="UP000268652"/>
    </source>
</evidence>
<evidence type="ECO:0000256" key="4">
    <source>
        <dbReference type="ARBA" id="ARBA00022692"/>
    </source>
</evidence>
<dbReference type="OrthoDB" id="2063054at2"/>
<comment type="caution">
    <text evidence="10">The sequence shown here is derived from an EMBL/GenBank/DDBJ whole genome shotgun (WGS) entry which is preliminary data.</text>
</comment>
<gene>
    <name evidence="11" type="ORF">D7318_27655</name>
    <name evidence="10" type="ORF">D7319_28250</name>
</gene>
<organism evidence="10 13">
    <name type="scientific">Streptomyces radicis</name>
    <dbReference type="NCBI Taxonomy" id="1750517"/>
    <lineage>
        <taxon>Bacteria</taxon>
        <taxon>Bacillati</taxon>
        <taxon>Actinomycetota</taxon>
        <taxon>Actinomycetes</taxon>
        <taxon>Kitasatosporales</taxon>
        <taxon>Streptomycetaceae</taxon>
        <taxon>Streptomyces</taxon>
    </lineage>
</organism>
<dbReference type="GO" id="GO:0005886">
    <property type="term" value="C:plasma membrane"/>
    <property type="evidence" value="ECO:0007669"/>
    <property type="project" value="UniProtKB-SubCell"/>
</dbReference>
<evidence type="ECO:0000313" key="11">
    <source>
        <dbReference type="EMBL" id="RKN15505.1"/>
    </source>
</evidence>
<feature type="transmembrane region" description="Helical" evidence="7">
    <location>
        <begin position="104"/>
        <end position="133"/>
    </location>
</feature>
<name>A0A3A9WEP2_9ACTN</name>
<feature type="region of interest" description="Disordered" evidence="8">
    <location>
        <begin position="1"/>
        <end position="40"/>
    </location>
</feature>
<dbReference type="PANTHER" id="PTHR43744:SF12">
    <property type="entry name" value="ABC TRANSPORTER PERMEASE PROTEIN MG189-RELATED"/>
    <property type="match status" value="1"/>
</dbReference>
<dbReference type="Gene3D" id="1.10.3720.10">
    <property type="entry name" value="MetI-like"/>
    <property type="match status" value="1"/>
</dbReference>
<reference evidence="12 13" key="1">
    <citation type="submission" date="2018-09" db="EMBL/GenBank/DDBJ databases">
        <title>Streptomyces sp. nov. DS1-2, an endophytic actinomycete isolated from roots of Dendrobium scabrilingue.</title>
        <authorList>
            <person name="Kuncharoen N."/>
            <person name="Kudo T."/>
            <person name="Ohkuma M."/>
            <person name="Yuki M."/>
            <person name="Tanasupawat S."/>
        </authorList>
    </citation>
    <scope>NUCLEOTIDE SEQUENCE [LARGE SCALE GENOMIC DNA]</scope>
    <source>
        <strain evidence="10 13">AZ1-7</strain>
        <strain evidence="11 12">DS1-2</strain>
    </source>
</reference>
<protein>
    <submittedName>
        <fullName evidence="10">Carbohydrate ABC transporter permease</fullName>
    </submittedName>
</protein>
<dbReference type="GO" id="GO:0055085">
    <property type="term" value="P:transmembrane transport"/>
    <property type="evidence" value="ECO:0007669"/>
    <property type="project" value="InterPro"/>
</dbReference>
<evidence type="ECO:0000313" key="13">
    <source>
        <dbReference type="Proteomes" id="UP000275024"/>
    </source>
</evidence>
<dbReference type="EMBL" id="RBDX01000035">
    <property type="protein sequence ID" value="RKN04527.1"/>
    <property type="molecule type" value="Genomic_DNA"/>
</dbReference>
<feature type="compositionally biased region" description="Pro residues" evidence="8">
    <location>
        <begin position="8"/>
        <end position="17"/>
    </location>
</feature>
<dbReference type="PANTHER" id="PTHR43744">
    <property type="entry name" value="ABC TRANSPORTER PERMEASE PROTEIN MG189-RELATED-RELATED"/>
    <property type="match status" value="1"/>
</dbReference>
<keyword evidence="5 7" id="KW-1133">Transmembrane helix</keyword>
<feature type="transmembrane region" description="Helical" evidence="7">
    <location>
        <begin position="176"/>
        <end position="199"/>
    </location>
</feature>
<dbReference type="AlphaFoldDB" id="A0A3A9WEP2"/>
<dbReference type="SUPFAM" id="SSF161098">
    <property type="entry name" value="MetI-like"/>
    <property type="match status" value="1"/>
</dbReference>
<dbReference type="Proteomes" id="UP000275024">
    <property type="component" value="Unassembled WGS sequence"/>
</dbReference>
<keyword evidence="3" id="KW-1003">Cell membrane</keyword>
<dbReference type="Pfam" id="PF00528">
    <property type="entry name" value="BPD_transp_1"/>
    <property type="match status" value="1"/>
</dbReference>
<evidence type="ECO:0000259" key="9">
    <source>
        <dbReference type="PROSITE" id="PS50928"/>
    </source>
</evidence>
<evidence type="ECO:0000256" key="6">
    <source>
        <dbReference type="ARBA" id="ARBA00023136"/>
    </source>
</evidence>
<keyword evidence="6 7" id="KW-0472">Membrane</keyword>
<comment type="subcellular location">
    <subcellularLocation>
        <location evidence="1 7">Cell membrane</location>
        <topology evidence="1 7">Multi-pass membrane protein</topology>
    </subcellularLocation>
</comment>
<keyword evidence="12" id="KW-1185">Reference proteome</keyword>
<evidence type="ECO:0000256" key="5">
    <source>
        <dbReference type="ARBA" id="ARBA00022989"/>
    </source>
</evidence>
<feature type="transmembrane region" description="Helical" evidence="7">
    <location>
        <begin position="278"/>
        <end position="299"/>
    </location>
</feature>
<feature type="transmembrane region" description="Helical" evidence="7">
    <location>
        <begin position="220"/>
        <end position="241"/>
    </location>
</feature>
<dbReference type="Proteomes" id="UP000268652">
    <property type="component" value="Unassembled WGS sequence"/>
</dbReference>
<evidence type="ECO:0000313" key="10">
    <source>
        <dbReference type="EMBL" id="RKN04527.1"/>
    </source>
</evidence>
<dbReference type="InterPro" id="IPR035906">
    <property type="entry name" value="MetI-like_sf"/>
</dbReference>
<evidence type="ECO:0000256" key="8">
    <source>
        <dbReference type="SAM" id="MobiDB-lite"/>
    </source>
</evidence>
<sequence length="314" mass="34536">MTTTTPVPTTPPPPPPPAHHRAPRGRGPGRRGHAPGRRQAGPIGRALRALALVGASAIFLYPFFWLVSASLKPSESVFDNSLLPGDWRFDNYAEIWDAVPLATWIVNSVTVTLAAAVAVTISSALVAFGFAYFRFPGRNALFGLVIATMMLPAVVLMVPQYLVWNSLHLASSQVPLWAPNLFGSAFYIFLLRQFFLGLPRELFDAARIDGAGWWLMFRRIAVPLCRPALVVTFVFEVQAAWTDLVRPLIYLRDPDLFTVPRGLKTVLDQFGEGGEMRWEIVCAASVVVTVPMIVVFLVCQRQFTSGIATTGRKG</sequence>
<evidence type="ECO:0000256" key="2">
    <source>
        <dbReference type="ARBA" id="ARBA00022448"/>
    </source>
</evidence>
<feature type="domain" description="ABC transmembrane type-1" evidence="9">
    <location>
        <begin position="105"/>
        <end position="299"/>
    </location>
</feature>
<keyword evidence="2 7" id="KW-0813">Transport</keyword>
<dbReference type="RefSeq" id="WP_120699959.1">
    <property type="nucleotide sequence ID" value="NZ_RBDX01000035.1"/>
</dbReference>
<dbReference type="CDD" id="cd06261">
    <property type="entry name" value="TM_PBP2"/>
    <property type="match status" value="1"/>
</dbReference>
<feature type="compositionally biased region" description="Basic residues" evidence="8">
    <location>
        <begin position="18"/>
        <end position="36"/>
    </location>
</feature>
<feature type="transmembrane region" description="Helical" evidence="7">
    <location>
        <begin position="46"/>
        <end position="67"/>
    </location>
</feature>
<evidence type="ECO:0000256" key="1">
    <source>
        <dbReference type="ARBA" id="ARBA00004651"/>
    </source>
</evidence>
<proteinExistence type="inferred from homology"/>